<proteinExistence type="predicted"/>
<gene>
    <name evidence="1" type="ORF">J8A68_003913</name>
</gene>
<accession>A0A8J5QID6</accession>
<feature type="non-terminal residue" evidence="1">
    <location>
        <position position="52"/>
    </location>
</feature>
<dbReference type="Proteomes" id="UP000694255">
    <property type="component" value="Unassembled WGS sequence"/>
</dbReference>
<evidence type="ECO:0000313" key="1">
    <source>
        <dbReference type="EMBL" id="KAG7662559.1"/>
    </source>
</evidence>
<keyword evidence="2" id="KW-1185">Reference proteome</keyword>
<reference evidence="1 2" key="1">
    <citation type="journal article" date="2021" name="DNA Res.">
        <title>Genome analysis of Candida subhashii reveals its hybrid nature and dual mitochondrial genome conformations.</title>
        <authorList>
            <person name="Mixao V."/>
            <person name="Hegedusova E."/>
            <person name="Saus E."/>
            <person name="Pryszcz L.P."/>
            <person name="Cillingova A."/>
            <person name="Nosek J."/>
            <person name="Gabaldon T."/>
        </authorList>
    </citation>
    <scope>NUCLEOTIDE SEQUENCE [LARGE SCALE GENOMIC DNA]</scope>
    <source>
        <strain evidence="1 2">CBS 10753</strain>
    </source>
</reference>
<dbReference type="GeneID" id="73470713"/>
<name>A0A8J5QID6_9ASCO</name>
<dbReference type="EMBL" id="JAGSYN010000168">
    <property type="protein sequence ID" value="KAG7662559.1"/>
    <property type="molecule type" value="Genomic_DNA"/>
</dbReference>
<dbReference type="AlphaFoldDB" id="A0A8J5QID6"/>
<dbReference type="RefSeq" id="XP_049262792.1">
    <property type="nucleotide sequence ID" value="XM_049407817.1"/>
</dbReference>
<protein>
    <submittedName>
        <fullName evidence="1">Uncharacterized protein</fullName>
    </submittedName>
</protein>
<sequence length="52" mass="5995">MSPVYDADKYDASQFQKAHNNKTKNGAFTVNSTNKQLAKYPEYLPTWDPNQK</sequence>
<organism evidence="1 2">
    <name type="scientific">[Candida] subhashii</name>
    <dbReference type="NCBI Taxonomy" id="561895"/>
    <lineage>
        <taxon>Eukaryota</taxon>
        <taxon>Fungi</taxon>
        <taxon>Dikarya</taxon>
        <taxon>Ascomycota</taxon>
        <taxon>Saccharomycotina</taxon>
        <taxon>Pichiomycetes</taxon>
        <taxon>Debaryomycetaceae</taxon>
        <taxon>Spathaspora</taxon>
    </lineage>
</organism>
<comment type="caution">
    <text evidence="1">The sequence shown here is derived from an EMBL/GenBank/DDBJ whole genome shotgun (WGS) entry which is preliminary data.</text>
</comment>
<evidence type="ECO:0000313" key="2">
    <source>
        <dbReference type="Proteomes" id="UP000694255"/>
    </source>
</evidence>